<dbReference type="Gene3D" id="1.10.8.80">
    <property type="entry name" value="Magnesium chelatase subunit I, C-Terminal domain"/>
    <property type="match status" value="1"/>
</dbReference>
<dbReference type="InterPro" id="IPR011703">
    <property type="entry name" value="ATPase_AAA-3"/>
</dbReference>
<evidence type="ECO:0000313" key="3">
    <source>
        <dbReference type="EMBL" id="MFD1130533.1"/>
    </source>
</evidence>
<feature type="domain" description="ATPase AAA-3" evidence="1">
    <location>
        <begin position="44"/>
        <end position="174"/>
    </location>
</feature>
<dbReference type="Proteomes" id="UP001597169">
    <property type="component" value="Unassembled WGS sequence"/>
</dbReference>
<accession>A0ABW3PV50</accession>
<dbReference type="Pfam" id="PF07726">
    <property type="entry name" value="AAA_3"/>
    <property type="match status" value="1"/>
</dbReference>
<name>A0ABW3PV50_9BACL</name>
<dbReference type="EMBL" id="JBHTKX010000003">
    <property type="protein sequence ID" value="MFD1130533.1"/>
    <property type="molecule type" value="Genomic_DNA"/>
</dbReference>
<keyword evidence="4" id="KW-1185">Reference proteome</keyword>
<evidence type="ECO:0000313" key="4">
    <source>
        <dbReference type="Proteomes" id="UP001597169"/>
    </source>
</evidence>
<gene>
    <name evidence="3" type="ORF">ACFQ3J_20505</name>
</gene>
<protein>
    <submittedName>
        <fullName evidence="3">AAA family ATPase</fullName>
    </submittedName>
</protein>
<reference evidence="4" key="1">
    <citation type="journal article" date="2019" name="Int. J. Syst. Evol. Microbiol.">
        <title>The Global Catalogue of Microorganisms (GCM) 10K type strain sequencing project: providing services to taxonomists for standard genome sequencing and annotation.</title>
        <authorList>
            <consortium name="The Broad Institute Genomics Platform"/>
            <consortium name="The Broad Institute Genome Sequencing Center for Infectious Disease"/>
            <person name="Wu L."/>
            <person name="Ma J."/>
        </authorList>
    </citation>
    <scope>NUCLEOTIDE SEQUENCE [LARGE SCALE GENOMIC DNA]</scope>
    <source>
        <strain evidence="4">CCUG 53519</strain>
    </source>
</reference>
<sequence>MEFSKSSDYAASLLERVVQRVETVMVGKKEVIRLILIAMLSGGHILLEDVPGTGKTRLIKTIASCLGASFGRIQFTSDVMPSDITGTSVFKPNTGDFEYKSGPIMANIVLGDEINRAAPRTQSALLEAMEEKSVPVDGSTYALPKPFLLMATQNPLQFEGTFRLPEAQLDRFMMKLSLGYPTVNEEVEMMNRQGGVGDSLIRPVMLAEELVRMQREASAVFVDPIIKEYIAQTAANSRIHPELILGISPRGSIAWMCAAQAAAYMNGRMYVIPDDVKEVAVPVLSHRIRSRGELSRNHHSDSIVRSLLQDTPIPIQQPARARG</sequence>
<evidence type="ECO:0000259" key="1">
    <source>
        <dbReference type="Pfam" id="PF07726"/>
    </source>
</evidence>
<comment type="caution">
    <text evidence="3">The sequence shown here is derived from an EMBL/GenBank/DDBJ whole genome shotgun (WGS) entry which is preliminary data.</text>
</comment>
<organism evidence="3 4">
    <name type="scientific">Paenibacillus provencensis</name>
    <dbReference type="NCBI Taxonomy" id="441151"/>
    <lineage>
        <taxon>Bacteria</taxon>
        <taxon>Bacillati</taxon>
        <taxon>Bacillota</taxon>
        <taxon>Bacilli</taxon>
        <taxon>Bacillales</taxon>
        <taxon>Paenibacillaceae</taxon>
        <taxon>Paenibacillus</taxon>
    </lineage>
</organism>
<dbReference type="CDD" id="cd00009">
    <property type="entry name" value="AAA"/>
    <property type="match status" value="1"/>
</dbReference>
<dbReference type="InterPro" id="IPR041628">
    <property type="entry name" value="ChlI/MoxR_AAA_lid"/>
</dbReference>
<proteinExistence type="predicted"/>
<dbReference type="PIRSF" id="PIRSF002849">
    <property type="entry name" value="AAA_ATPase_chaperone_MoxR_prd"/>
    <property type="match status" value="1"/>
</dbReference>
<dbReference type="Gene3D" id="3.40.50.300">
    <property type="entry name" value="P-loop containing nucleotide triphosphate hydrolases"/>
    <property type="match status" value="1"/>
</dbReference>
<dbReference type="InterPro" id="IPR050764">
    <property type="entry name" value="CbbQ/NirQ/NorQ/GpvN"/>
</dbReference>
<feature type="domain" description="ChlI/MoxR AAA lid" evidence="2">
    <location>
        <begin position="237"/>
        <end position="304"/>
    </location>
</feature>
<dbReference type="InterPro" id="IPR027417">
    <property type="entry name" value="P-loop_NTPase"/>
</dbReference>
<dbReference type="Pfam" id="PF17863">
    <property type="entry name" value="AAA_lid_2"/>
    <property type="match status" value="1"/>
</dbReference>
<dbReference type="RefSeq" id="WP_251583860.1">
    <property type="nucleotide sequence ID" value="NZ_JBHTKX010000003.1"/>
</dbReference>
<dbReference type="PANTHER" id="PTHR42759">
    <property type="entry name" value="MOXR FAMILY PROTEIN"/>
    <property type="match status" value="1"/>
</dbReference>
<dbReference type="SUPFAM" id="SSF52540">
    <property type="entry name" value="P-loop containing nucleoside triphosphate hydrolases"/>
    <property type="match status" value="1"/>
</dbReference>
<dbReference type="PANTHER" id="PTHR42759:SF5">
    <property type="entry name" value="METHANOL DEHYDROGENASE REGULATOR"/>
    <property type="match status" value="1"/>
</dbReference>
<evidence type="ECO:0000259" key="2">
    <source>
        <dbReference type="Pfam" id="PF17863"/>
    </source>
</evidence>